<gene>
    <name evidence="3" type="ORF">C7380_11253</name>
</gene>
<reference evidence="3 4" key="1">
    <citation type="submission" date="2018-05" db="EMBL/GenBank/DDBJ databases">
        <title>Genomic Encyclopedia of Type Strains, Phase IV (KMG-IV): sequencing the most valuable type-strain genomes for metagenomic binning, comparative biology and taxonomic classification.</title>
        <authorList>
            <person name="Goeker M."/>
        </authorList>
    </citation>
    <scope>NUCLEOTIDE SEQUENCE [LARGE SCALE GENOMIC DNA]</scope>
    <source>
        <strain evidence="3 4">DSM 24906</strain>
    </source>
</reference>
<keyword evidence="4" id="KW-1185">Reference proteome</keyword>
<dbReference type="RefSeq" id="WP_109605162.1">
    <property type="nucleotide sequence ID" value="NZ_QGGI01000012.1"/>
</dbReference>
<dbReference type="InterPro" id="IPR029016">
    <property type="entry name" value="GAF-like_dom_sf"/>
</dbReference>
<dbReference type="SUPFAM" id="SSF55781">
    <property type="entry name" value="GAF domain-like"/>
    <property type="match status" value="1"/>
</dbReference>
<dbReference type="PANTHER" id="PTHR43156:SF2">
    <property type="entry name" value="STAGE II SPORULATION PROTEIN E"/>
    <property type="match status" value="1"/>
</dbReference>
<comment type="caution">
    <text evidence="3">The sequence shown here is derived from an EMBL/GenBank/DDBJ whole genome shotgun (WGS) entry which is preliminary data.</text>
</comment>
<dbReference type="Gene3D" id="3.30.450.40">
    <property type="match status" value="1"/>
</dbReference>
<sequence>MFDAKSLYSKLNNALKIYTDEEENVNVLYERINFLTDKHLSELNNYKIQIEENTMILQAQFEEISKLYEELTTVLEISKLIFSTKDPRLSIEQIVKRLKDTVDFKNVIVGEFVDFETQNVNFNPLYLELRDMNFENIEPILYLLKKIDSPKTILREKDSVNHTESSFLLIPIKSKLKIWGFILLYGKTDNSIFLASDKKIMESVCEQLAFGFDTINYLNEKIKQQKFDEQLKIAKEIQNSLLPKKIPNILNCQISAFYRSAYDVGGDYYDVIKINDNEVLGLLADVSGKGVPAALIMSSMRAVVRSRIEAGDSIDSLVKYVNNYLEKNIPDDRFVTAIFILLNSKEKNVKIVNVGHNNCPIYLDSNEYTSVATGLPLGIFEDIDFKIEKYSYKSEFLFISYTDGITEARNEEKEEYGTKRLENLIKPIINENTNVIVNRIIDSVDNFVKSAPQHDDTTILVMKGF</sequence>
<organism evidence="3 4">
    <name type="scientific">Oceanotoga teriensis</name>
    <dbReference type="NCBI Taxonomy" id="515440"/>
    <lineage>
        <taxon>Bacteria</taxon>
        <taxon>Thermotogati</taxon>
        <taxon>Thermotogota</taxon>
        <taxon>Thermotogae</taxon>
        <taxon>Petrotogales</taxon>
        <taxon>Petrotogaceae</taxon>
        <taxon>Oceanotoga</taxon>
    </lineage>
</organism>
<evidence type="ECO:0000259" key="2">
    <source>
        <dbReference type="SMART" id="SM00331"/>
    </source>
</evidence>
<dbReference type="GO" id="GO:0016791">
    <property type="term" value="F:phosphatase activity"/>
    <property type="evidence" value="ECO:0007669"/>
    <property type="project" value="TreeGrafter"/>
</dbReference>
<dbReference type="InterPro" id="IPR036457">
    <property type="entry name" value="PPM-type-like_dom_sf"/>
</dbReference>
<dbReference type="SMART" id="SM00331">
    <property type="entry name" value="PP2C_SIG"/>
    <property type="match status" value="1"/>
</dbReference>
<dbReference type="Gene3D" id="3.60.40.10">
    <property type="entry name" value="PPM-type phosphatase domain"/>
    <property type="match status" value="1"/>
</dbReference>
<dbReference type="EMBL" id="QGGI01000012">
    <property type="protein sequence ID" value="PWJ90583.1"/>
    <property type="molecule type" value="Genomic_DNA"/>
</dbReference>
<accession>A0AA45HI78</accession>
<dbReference type="AlphaFoldDB" id="A0AA45HI78"/>
<feature type="domain" description="PPM-type phosphatase" evidence="2">
    <location>
        <begin position="249"/>
        <end position="464"/>
    </location>
</feature>
<dbReference type="Proteomes" id="UP000245921">
    <property type="component" value="Unassembled WGS sequence"/>
</dbReference>
<keyword evidence="1" id="KW-0378">Hydrolase</keyword>
<evidence type="ECO:0000313" key="4">
    <source>
        <dbReference type="Proteomes" id="UP000245921"/>
    </source>
</evidence>
<evidence type="ECO:0000313" key="3">
    <source>
        <dbReference type="EMBL" id="PWJ90583.1"/>
    </source>
</evidence>
<dbReference type="InterPro" id="IPR001932">
    <property type="entry name" value="PPM-type_phosphatase-like_dom"/>
</dbReference>
<proteinExistence type="predicted"/>
<dbReference type="InterPro" id="IPR052016">
    <property type="entry name" value="Bact_Sigma-Reg"/>
</dbReference>
<dbReference type="PANTHER" id="PTHR43156">
    <property type="entry name" value="STAGE II SPORULATION PROTEIN E-RELATED"/>
    <property type="match status" value="1"/>
</dbReference>
<dbReference type="Pfam" id="PF07228">
    <property type="entry name" value="SpoIIE"/>
    <property type="match status" value="1"/>
</dbReference>
<evidence type="ECO:0000256" key="1">
    <source>
        <dbReference type="ARBA" id="ARBA00022801"/>
    </source>
</evidence>
<protein>
    <submittedName>
        <fullName evidence="3">Sigma-B regulation protein RsbU (Phosphoserine phosphatase)</fullName>
    </submittedName>
</protein>
<name>A0AA45HI78_9BACT</name>